<dbReference type="Proteomes" id="UP001218579">
    <property type="component" value="Unassembled WGS sequence"/>
</dbReference>
<evidence type="ECO:0000313" key="3">
    <source>
        <dbReference type="Proteomes" id="UP001218579"/>
    </source>
</evidence>
<sequence>MSKRLSGFLSLVMFALVAMSSTTYAHMTSPEAAVHQVAQDAAACHDKDTAPVKPVSDCAGACDCALTHCPATTGLIGSGIDGAPVIYGASLALPLRDDTHGHGLMVDAPERPPRA</sequence>
<gene>
    <name evidence="2" type="ORF">PQU98_13750</name>
</gene>
<name>A0ABT5HLV5_9CAUL</name>
<evidence type="ECO:0000256" key="1">
    <source>
        <dbReference type="SAM" id="SignalP"/>
    </source>
</evidence>
<reference evidence="2 3" key="1">
    <citation type="submission" date="2023-01" db="EMBL/GenBank/DDBJ databases">
        <title>Novel species of the genus Asticcacaulis isolated from rivers.</title>
        <authorList>
            <person name="Lu H."/>
        </authorList>
    </citation>
    <scope>NUCLEOTIDE SEQUENCE [LARGE SCALE GENOMIC DNA]</scope>
    <source>
        <strain evidence="2 3">LKC15W</strain>
    </source>
</reference>
<comment type="caution">
    <text evidence="2">The sequence shown here is derived from an EMBL/GenBank/DDBJ whole genome shotgun (WGS) entry which is preliminary data.</text>
</comment>
<feature type="chain" id="PRO_5046664650" evidence="1">
    <location>
        <begin position="26"/>
        <end position="115"/>
    </location>
</feature>
<evidence type="ECO:0000313" key="2">
    <source>
        <dbReference type="EMBL" id="MDC7677203.1"/>
    </source>
</evidence>
<keyword evidence="3" id="KW-1185">Reference proteome</keyword>
<dbReference type="RefSeq" id="WP_272745530.1">
    <property type="nucleotide sequence ID" value="NZ_JAQQKV010000003.1"/>
</dbReference>
<feature type="signal peptide" evidence="1">
    <location>
        <begin position="1"/>
        <end position="25"/>
    </location>
</feature>
<keyword evidence="1" id="KW-0732">Signal</keyword>
<organism evidence="2 3">
    <name type="scientific">Asticcacaulis machinosus</name>
    <dbReference type="NCBI Taxonomy" id="2984211"/>
    <lineage>
        <taxon>Bacteria</taxon>
        <taxon>Pseudomonadati</taxon>
        <taxon>Pseudomonadota</taxon>
        <taxon>Alphaproteobacteria</taxon>
        <taxon>Caulobacterales</taxon>
        <taxon>Caulobacteraceae</taxon>
        <taxon>Asticcacaulis</taxon>
    </lineage>
</organism>
<dbReference type="EMBL" id="JAQQKV010000003">
    <property type="protein sequence ID" value="MDC7677203.1"/>
    <property type="molecule type" value="Genomic_DNA"/>
</dbReference>
<accession>A0ABT5HLV5</accession>
<proteinExistence type="predicted"/>
<protein>
    <submittedName>
        <fullName evidence="2">Uncharacterized protein</fullName>
    </submittedName>
</protein>